<feature type="transmembrane region" description="Helical" evidence="1">
    <location>
        <begin position="7"/>
        <end position="28"/>
    </location>
</feature>
<keyword evidence="1" id="KW-0472">Membrane</keyword>
<organism evidence="2 3">
    <name type="scientific">Candidatus Uhrbacteria bacterium CG_4_9_14_3_um_filter_41_35</name>
    <dbReference type="NCBI Taxonomy" id="1975034"/>
    <lineage>
        <taxon>Bacteria</taxon>
        <taxon>Candidatus Uhriibacteriota</taxon>
    </lineage>
</organism>
<dbReference type="EMBL" id="PFWT01000009">
    <property type="protein sequence ID" value="PJA46692.1"/>
    <property type="molecule type" value="Genomic_DNA"/>
</dbReference>
<dbReference type="AlphaFoldDB" id="A0A2M7XFQ4"/>
<proteinExistence type="predicted"/>
<protein>
    <submittedName>
        <fullName evidence="2">Uncharacterized protein</fullName>
    </submittedName>
</protein>
<evidence type="ECO:0000313" key="3">
    <source>
        <dbReference type="Proteomes" id="UP000231263"/>
    </source>
</evidence>
<name>A0A2M7XFQ4_9BACT</name>
<accession>A0A2M7XFQ4</accession>
<evidence type="ECO:0000313" key="2">
    <source>
        <dbReference type="EMBL" id="PJA46692.1"/>
    </source>
</evidence>
<dbReference type="Proteomes" id="UP000231263">
    <property type="component" value="Unassembled WGS sequence"/>
</dbReference>
<keyword evidence="1" id="KW-1133">Transmembrane helix</keyword>
<keyword evidence="1" id="KW-0812">Transmembrane</keyword>
<reference evidence="3" key="1">
    <citation type="submission" date="2017-09" db="EMBL/GenBank/DDBJ databases">
        <title>Depth-based differentiation of microbial function through sediment-hosted aquifers and enrichment of novel symbionts in the deep terrestrial subsurface.</title>
        <authorList>
            <person name="Probst A.J."/>
            <person name="Ladd B."/>
            <person name="Jarett J.K."/>
            <person name="Geller-Mcgrath D.E."/>
            <person name="Sieber C.M.K."/>
            <person name="Emerson J.B."/>
            <person name="Anantharaman K."/>
            <person name="Thomas B.C."/>
            <person name="Malmstrom R."/>
            <person name="Stieglmeier M."/>
            <person name="Klingl A."/>
            <person name="Woyke T."/>
            <person name="Ryan C.M."/>
            <person name="Banfield J.F."/>
        </authorList>
    </citation>
    <scope>NUCLEOTIDE SEQUENCE [LARGE SCALE GENOMIC DNA]</scope>
</reference>
<comment type="caution">
    <text evidence="2">The sequence shown here is derived from an EMBL/GenBank/DDBJ whole genome shotgun (WGS) entry which is preliminary data.</text>
</comment>
<evidence type="ECO:0000256" key="1">
    <source>
        <dbReference type="SAM" id="Phobius"/>
    </source>
</evidence>
<gene>
    <name evidence="2" type="ORF">CO173_02905</name>
</gene>
<sequence length="125" mass="14089">MHMPYRTWFPFILIGVAVSFTLFVATFWQPTISRTVQIPPVELPVVMSPTTSQYETEINTIVITFETTGSAESAYTSLLDLRVPAEFKEFHFNLVVAFGDFKLGNTASGQARLDLLKKATPWLNQ</sequence>